<dbReference type="RefSeq" id="WP_099513581.1">
    <property type="nucleotide sequence ID" value="NZ_CP016617.1"/>
</dbReference>
<dbReference type="Pfam" id="PF07366">
    <property type="entry name" value="SnoaL"/>
    <property type="match status" value="1"/>
</dbReference>
<dbReference type="InterPro" id="IPR009959">
    <property type="entry name" value="Cyclase_SnoaL-like"/>
</dbReference>
<dbReference type="InterPro" id="IPR032710">
    <property type="entry name" value="NTF2-like_dom_sf"/>
</dbReference>
<dbReference type="EMBL" id="CP016617">
    <property type="protein sequence ID" value="ANY82474.1"/>
    <property type="molecule type" value="Genomic_DNA"/>
</dbReference>
<evidence type="ECO:0008006" key="2">
    <source>
        <dbReference type="Google" id="ProtNLM"/>
    </source>
</evidence>
<proteinExistence type="predicted"/>
<dbReference type="AlphaFoldDB" id="A0A1B2ER56"/>
<geneLocation type="plasmid" evidence="1">
    <name>unnamed1</name>
</geneLocation>
<keyword evidence="1" id="KW-0614">Plasmid</keyword>
<name>A0A1B2ER56_9HYPH</name>
<dbReference type="Gene3D" id="3.10.450.50">
    <property type="match status" value="1"/>
</dbReference>
<dbReference type="PANTHER" id="PTHR38436:SF1">
    <property type="entry name" value="ESTER CYCLASE"/>
    <property type="match status" value="1"/>
</dbReference>
<dbReference type="SUPFAM" id="SSF54427">
    <property type="entry name" value="NTF2-like"/>
    <property type="match status" value="1"/>
</dbReference>
<protein>
    <recommendedName>
        <fullName evidence="2">Ester cyclase</fullName>
    </recommendedName>
</protein>
<reference evidence="1" key="1">
    <citation type="submission" date="2016-07" db="EMBL/GenBank/DDBJ databases">
        <title>Microvirga ossetica sp. nov. a new species of rhizobia isolated from root nodules of the legume species Vicia alpestris Steven originated from North Ossetia region in the Caucasus.</title>
        <authorList>
            <person name="Safronova V.I."/>
            <person name="Kuznetsova I.G."/>
            <person name="Sazanova A.L."/>
            <person name="Belimov A."/>
            <person name="Andronov E."/>
            <person name="Osledkin Y.S."/>
            <person name="Onishchuk O.P."/>
            <person name="Kurchak O.N."/>
            <person name="Shaposhnikov A.I."/>
            <person name="Willems A."/>
            <person name="Tikhonovich I.A."/>
        </authorList>
    </citation>
    <scope>NUCLEOTIDE SEQUENCE [LARGE SCALE GENOMIC DNA]</scope>
    <source>
        <strain evidence="1">V5/3M</strain>
        <plasmid evidence="1">unnamed1</plasmid>
    </source>
</reference>
<evidence type="ECO:0000313" key="1">
    <source>
        <dbReference type="EMBL" id="ANY82474.1"/>
    </source>
</evidence>
<dbReference type="PANTHER" id="PTHR38436">
    <property type="entry name" value="POLYKETIDE CYCLASE SNOAL-LIKE DOMAIN"/>
    <property type="match status" value="1"/>
</dbReference>
<dbReference type="GO" id="GO:0030638">
    <property type="term" value="P:polyketide metabolic process"/>
    <property type="evidence" value="ECO:0007669"/>
    <property type="project" value="InterPro"/>
</dbReference>
<sequence>MAEDKHEVLIRAYIAEVFNGHRLDTLEKYWDDELTSHWLGMETIHGLPAWRAAMESFFGAFPDAAYTLDDMFFAGDRGVWRGRWQATQQGEWQGIAASGRNVTWTVIIIGRFADGKLKEDWVELDRLGLFQQLGCIPIGT</sequence>
<dbReference type="KEGG" id="moc:BB934_29735"/>
<organism evidence="1">
    <name type="scientific">Microvirga ossetica</name>
    <dbReference type="NCBI Taxonomy" id="1882682"/>
    <lineage>
        <taxon>Bacteria</taxon>
        <taxon>Pseudomonadati</taxon>
        <taxon>Pseudomonadota</taxon>
        <taxon>Alphaproteobacteria</taxon>
        <taxon>Hyphomicrobiales</taxon>
        <taxon>Methylobacteriaceae</taxon>
        <taxon>Microvirga</taxon>
    </lineage>
</organism>
<gene>
    <name evidence="1" type="ORF">BB934_29735</name>
</gene>
<dbReference type="OrthoDB" id="129343at2"/>
<accession>A0A1B2ER56</accession>